<evidence type="ECO:0000256" key="1">
    <source>
        <dbReference type="SAM" id="Phobius"/>
    </source>
</evidence>
<keyword evidence="1" id="KW-0472">Membrane</keyword>
<protein>
    <submittedName>
        <fullName evidence="2">Uncharacterized protein</fullName>
    </submittedName>
</protein>
<reference evidence="3" key="1">
    <citation type="journal article" date="2012" name="MBio">
        <title>Comparative genome analysis of Trichophyton rubrum and related dermatophytes reveals candidate genes involved in infection.</title>
        <authorList>
            <person name="Martinez D.A."/>
            <person name="Oliver B.G."/>
            <person name="Graeser Y."/>
            <person name="Goldberg J.M."/>
            <person name="Li W."/>
            <person name="Martinez-Rossi N.M."/>
            <person name="Monod M."/>
            <person name="Shelest E."/>
            <person name="Barton R.C."/>
            <person name="Birch E."/>
            <person name="Brakhage A.A."/>
            <person name="Chen Z."/>
            <person name="Gurr S.J."/>
            <person name="Heiman D."/>
            <person name="Heitman J."/>
            <person name="Kosti I."/>
            <person name="Rossi A."/>
            <person name="Saif S."/>
            <person name="Samalova M."/>
            <person name="Saunders C.W."/>
            <person name="Shea T."/>
            <person name="Summerbell R.C."/>
            <person name="Xu J."/>
            <person name="Young S."/>
            <person name="Zeng Q."/>
            <person name="Birren B.W."/>
            <person name="Cuomo C.A."/>
            <person name="White T.C."/>
        </authorList>
    </citation>
    <scope>NUCLEOTIDE SEQUENCE [LARGE SCALE GENOMIC DNA]</scope>
    <source>
        <strain evidence="3">ATCC MYA-4605 / CBS 113480</strain>
    </source>
</reference>
<dbReference type="Proteomes" id="UP000002035">
    <property type="component" value="Unassembled WGS sequence"/>
</dbReference>
<dbReference type="EMBL" id="DS995708">
    <property type="protein sequence ID" value="EEQ35313.1"/>
    <property type="molecule type" value="Genomic_DNA"/>
</dbReference>
<dbReference type="AlphaFoldDB" id="C5FZL0"/>
<organism evidence="2 3">
    <name type="scientific">Arthroderma otae (strain ATCC MYA-4605 / CBS 113480)</name>
    <name type="common">Microsporum canis</name>
    <dbReference type="NCBI Taxonomy" id="554155"/>
    <lineage>
        <taxon>Eukaryota</taxon>
        <taxon>Fungi</taxon>
        <taxon>Dikarya</taxon>
        <taxon>Ascomycota</taxon>
        <taxon>Pezizomycotina</taxon>
        <taxon>Eurotiomycetes</taxon>
        <taxon>Eurotiomycetidae</taxon>
        <taxon>Onygenales</taxon>
        <taxon>Arthrodermataceae</taxon>
        <taxon>Microsporum</taxon>
    </lineage>
</organism>
<dbReference type="GeneID" id="9227383"/>
<gene>
    <name evidence="2" type="ORF">MCYG_08132</name>
</gene>
<feature type="transmembrane region" description="Helical" evidence="1">
    <location>
        <begin position="26"/>
        <end position="51"/>
    </location>
</feature>
<evidence type="ECO:0000313" key="3">
    <source>
        <dbReference type="Proteomes" id="UP000002035"/>
    </source>
</evidence>
<name>C5FZL0_ARTOC</name>
<dbReference type="OrthoDB" id="4167046at2759"/>
<dbReference type="HOGENOM" id="CLU_1403353_0_0_1"/>
<keyword evidence="1" id="KW-1133">Transmembrane helix</keyword>
<evidence type="ECO:0000313" key="2">
    <source>
        <dbReference type="EMBL" id="EEQ35313.1"/>
    </source>
</evidence>
<dbReference type="RefSeq" id="XP_002843049.1">
    <property type="nucleotide sequence ID" value="XM_002843003.1"/>
</dbReference>
<feature type="transmembrane region" description="Helical" evidence="1">
    <location>
        <begin position="78"/>
        <end position="100"/>
    </location>
</feature>
<feature type="transmembrane region" description="Helical" evidence="1">
    <location>
        <begin position="107"/>
        <end position="130"/>
    </location>
</feature>
<keyword evidence="1" id="KW-0812">Transmembrane</keyword>
<feature type="transmembrane region" description="Helical" evidence="1">
    <location>
        <begin position="150"/>
        <end position="171"/>
    </location>
</feature>
<dbReference type="eggNOG" id="ENOG502T3UE">
    <property type="taxonomic scope" value="Eukaryota"/>
</dbReference>
<sequence length="194" mass="22061">MAAVKVPGSEQRPCRYLKALNIRKRFLLPIAALCALLWVFVIAASIFSAVYEKNASSHDDYPPIRWIHTLKDCDAGQIVWLFIPVAIETFHIPIQSWLYTRNMLHPITALVLSFCFMGLWLSFSVLAPLIDACVEQIFPDAWYGLFWARQVTGYLITLLYLAYFGFSCVAVHRWRCGRKAADGELSDGDIELKA</sequence>
<dbReference type="OMA" id="DYPPIRW"/>
<keyword evidence="3" id="KW-1185">Reference proteome</keyword>
<dbReference type="VEuPathDB" id="FungiDB:MCYG_08132"/>
<proteinExistence type="predicted"/>
<accession>C5FZL0</accession>